<evidence type="ECO:0000313" key="1">
    <source>
        <dbReference type="EMBL" id="KAI4351491.1"/>
    </source>
</evidence>
<organism evidence="1 2">
    <name type="scientific">Bauhinia variegata</name>
    <name type="common">Purple orchid tree</name>
    <name type="synonym">Phanera variegata</name>
    <dbReference type="NCBI Taxonomy" id="167791"/>
    <lineage>
        <taxon>Eukaryota</taxon>
        <taxon>Viridiplantae</taxon>
        <taxon>Streptophyta</taxon>
        <taxon>Embryophyta</taxon>
        <taxon>Tracheophyta</taxon>
        <taxon>Spermatophyta</taxon>
        <taxon>Magnoliopsida</taxon>
        <taxon>eudicotyledons</taxon>
        <taxon>Gunneridae</taxon>
        <taxon>Pentapetalae</taxon>
        <taxon>rosids</taxon>
        <taxon>fabids</taxon>
        <taxon>Fabales</taxon>
        <taxon>Fabaceae</taxon>
        <taxon>Cercidoideae</taxon>
        <taxon>Cercideae</taxon>
        <taxon>Bauhiniinae</taxon>
        <taxon>Bauhinia</taxon>
    </lineage>
</organism>
<dbReference type="Proteomes" id="UP000828941">
    <property type="component" value="Chromosome 3"/>
</dbReference>
<comment type="caution">
    <text evidence="1">The sequence shown here is derived from an EMBL/GenBank/DDBJ whole genome shotgun (WGS) entry which is preliminary data.</text>
</comment>
<accession>A0ACB9PSK8</accession>
<dbReference type="EMBL" id="CM039428">
    <property type="protein sequence ID" value="KAI4351491.1"/>
    <property type="molecule type" value="Genomic_DNA"/>
</dbReference>
<reference evidence="1 2" key="1">
    <citation type="journal article" date="2022" name="DNA Res.">
        <title>Chromosomal-level genome assembly of the orchid tree Bauhinia variegata (Leguminosae; Cercidoideae) supports the allotetraploid origin hypothesis of Bauhinia.</title>
        <authorList>
            <person name="Zhong Y."/>
            <person name="Chen Y."/>
            <person name="Zheng D."/>
            <person name="Pang J."/>
            <person name="Liu Y."/>
            <person name="Luo S."/>
            <person name="Meng S."/>
            <person name="Qian L."/>
            <person name="Wei D."/>
            <person name="Dai S."/>
            <person name="Zhou R."/>
        </authorList>
    </citation>
    <scope>NUCLEOTIDE SEQUENCE [LARGE SCALE GENOMIC DNA]</scope>
    <source>
        <strain evidence="1">BV-YZ2020</strain>
    </source>
</reference>
<evidence type="ECO:0000313" key="2">
    <source>
        <dbReference type="Proteomes" id="UP000828941"/>
    </source>
</evidence>
<protein>
    <submittedName>
        <fullName evidence="1">Uncharacterized protein</fullName>
    </submittedName>
</protein>
<name>A0ACB9PSK8_BAUVA</name>
<sequence length="214" mass="24282">MSTSLSYSLLHHHIVSRLGFKKISGSPMAKLSQGTDGVNQMREATGKEACDSSRKRRVSDGIIPHILNLYGSSATARDFEIYAPNASFEDPLMCAHGVKQIKSAFYSLSKVFSESRIVEYSVEENEISPGKQEILMDNKQYYKFLGKDIDLISRITLYVEEGRVVRHEDWWDRKPIWNRETVQLPLLGRAAEITRRGAMLATHALMRFGKDPTN</sequence>
<keyword evidence="2" id="KW-1185">Reference proteome</keyword>
<proteinExistence type="predicted"/>
<gene>
    <name evidence="1" type="ORF">L6164_005857</name>
</gene>